<protein>
    <submittedName>
        <fullName evidence="1">Uncharacterized protein</fullName>
    </submittedName>
</protein>
<reference evidence="2" key="1">
    <citation type="submission" date="2018-06" db="EMBL/GenBank/DDBJ databases">
        <title>Genome assembly of Danube salmon.</title>
        <authorList>
            <person name="Macqueen D.J."/>
            <person name="Gundappa M.K."/>
        </authorList>
    </citation>
    <scope>NUCLEOTIDE SEQUENCE [LARGE SCALE GENOMIC DNA]</scope>
</reference>
<dbReference type="Proteomes" id="UP000314982">
    <property type="component" value="Unassembled WGS sequence"/>
</dbReference>
<evidence type="ECO:0000313" key="1">
    <source>
        <dbReference type="Ensembl" id="ENSHHUP00000053198.1"/>
    </source>
</evidence>
<proteinExistence type="predicted"/>
<accession>A0A4W5NTJ1</accession>
<evidence type="ECO:0000313" key="2">
    <source>
        <dbReference type="Proteomes" id="UP000314982"/>
    </source>
</evidence>
<dbReference type="AlphaFoldDB" id="A0A4W5NTJ1"/>
<dbReference type="GO" id="GO:0003676">
    <property type="term" value="F:nucleic acid binding"/>
    <property type="evidence" value="ECO:0007669"/>
    <property type="project" value="InterPro"/>
</dbReference>
<dbReference type="STRING" id="62062.ENSHHUP00000053198"/>
<organism evidence="1 2">
    <name type="scientific">Hucho hucho</name>
    <name type="common">huchen</name>
    <dbReference type="NCBI Taxonomy" id="62062"/>
    <lineage>
        <taxon>Eukaryota</taxon>
        <taxon>Metazoa</taxon>
        <taxon>Chordata</taxon>
        <taxon>Craniata</taxon>
        <taxon>Vertebrata</taxon>
        <taxon>Euteleostomi</taxon>
        <taxon>Actinopterygii</taxon>
        <taxon>Neopterygii</taxon>
        <taxon>Teleostei</taxon>
        <taxon>Protacanthopterygii</taxon>
        <taxon>Salmoniformes</taxon>
        <taxon>Salmonidae</taxon>
        <taxon>Salmoninae</taxon>
        <taxon>Hucho</taxon>
    </lineage>
</organism>
<dbReference type="InterPro" id="IPR036397">
    <property type="entry name" value="RNaseH_sf"/>
</dbReference>
<name>A0A4W5NTJ1_9TELE</name>
<dbReference type="Gene3D" id="3.30.420.10">
    <property type="entry name" value="Ribonuclease H-like superfamily/Ribonuclease H"/>
    <property type="match status" value="1"/>
</dbReference>
<reference evidence="1" key="3">
    <citation type="submission" date="2025-09" db="UniProtKB">
        <authorList>
            <consortium name="Ensembl"/>
        </authorList>
    </citation>
    <scope>IDENTIFICATION</scope>
</reference>
<dbReference type="Ensembl" id="ENSHHUT00000055060.1">
    <property type="protein sequence ID" value="ENSHHUP00000053198.1"/>
    <property type="gene ID" value="ENSHHUG00000031957.1"/>
</dbReference>
<sequence>MPDGRIWIWHIPGERYLPQCIAPTVKFGGGGIMVWGCFSQFGLGPFVPMKGNRIATAYKDILDDSVLST</sequence>
<dbReference type="GeneTree" id="ENSGT00970000196811"/>
<keyword evidence="2" id="KW-1185">Reference proteome</keyword>
<reference evidence="1" key="2">
    <citation type="submission" date="2025-08" db="UniProtKB">
        <authorList>
            <consortium name="Ensembl"/>
        </authorList>
    </citation>
    <scope>IDENTIFICATION</scope>
</reference>